<reference evidence="1 2" key="1">
    <citation type="submission" date="2018-02" db="EMBL/GenBank/DDBJ databases">
        <title>The genomes of Aspergillus section Nigri reveals drivers in fungal speciation.</title>
        <authorList>
            <consortium name="DOE Joint Genome Institute"/>
            <person name="Vesth T.C."/>
            <person name="Nybo J."/>
            <person name="Theobald S."/>
            <person name="Brandl J."/>
            <person name="Frisvad J.C."/>
            <person name="Nielsen K.F."/>
            <person name="Lyhne E.K."/>
            <person name="Kogle M.E."/>
            <person name="Kuo A."/>
            <person name="Riley R."/>
            <person name="Clum A."/>
            <person name="Nolan M."/>
            <person name="Lipzen A."/>
            <person name="Salamov A."/>
            <person name="Henrissat B."/>
            <person name="Wiebenga A."/>
            <person name="De vries R.P."/>
            <person name="Grigoriev I.V."/>
            <person name="Mortensen U.H."/>
            <person name="Andersen M.R."/>
            <person name="Baker S.E."/>
        </authorList>
    </citation>
    <scope>NUCLEOTIDE SEQUENCE [LARGE SCALE GENOMIC DNA]</scope>
    <source>
        <strain evidence="1 2">CBS 121593</strain>
    </source>
</reference>
<dbReference type="AlphaFoldDB" id="A0A395HD12"/>
<dbReference type="OrthoDB" id="4993731at2759"/>
<evidence type="ECO:0008006" key="3">
    <source>
        <dbReference type="Google" id="ProtNLM"/>
    </source>
</evidence>
<dbReference type="Proteomes" id="UP000249402">
    <property type="component" value="Unassembled WGS sequence"/>
</dbReference>
<dbReference type="EMBL" id="KZ824425">
    <property type="protein sequence ID" value="RAL04124.1"/>
    <property type="molecule type" value="Genomic_DNA"/>
</dbReference>
<keyword evidence="2" id="KW-1185">Reference proteome</keyword>
<organism evidence="1 2">
    <name type="scientific">Aspergillus ibericus CBS 121593</name>
    <dbReference type="NCBI Taxonomy" id="1448316"/>
    <lineage>
        <taxon>Eukaryota</taxon>
        <taxon>Fungi</taxon>
        <taxon>Dikarya</taxon>
        <taxon>Ascomycota</taxon>
        <taxon>Pezizomycotina</taxon>
        <taxon>Eurotiomycetes</taxon>
        <taxon>Eurotiomycetidae</taxon>
        <taxon>Eurotiales</taxon>
        <taxon>Aspergillaceae</taxon>
        <taxon>Aspergillus</taxon>
        <taxon>Aspergillus subgen. Circumdati</taxon>
    </lineage>
</organism>
<protein>
    <recommendedName>
        <fullName evidence="3">ABM domain-containing protein</fullName>
    </recommendedName>
</protein>
<accession>A0A395HD12</accession>
<name>A0A395HD12_9EURO</name>
<sequence length="287" mass="33153">MPPLTRARAHHKFPDFVPDASSEASPLALRQPQRTGRHTKLLDWIILNPGTGAAPHDETDPINQLFRLLFEESDYRYHLRLRRSCPGEAPHTEWLMLAWNSADLRAKFINSPHYQYFIEILTTWASDRSVQVSMIDLTQSRGAFTGGAFWSTQYIGPVEYYELMAVYFPESLTGTQIQKLDKITPYNLGVLIGTDVYPLAGLTDWQHGWLDQPVLFQGQRARCLVYLMRWEDTKREREYKRCRFTIEGQDVDYWGEFVTPLKECGMLGYESQHASFLRNRLGSVLGA</sequence>
<evidence type="ECO:0000313" key="2">
    <source>
        <dbReference type="Proteomes" id="UP000249402"/>
    </source>
</evidence>
<dbReference type="VEuPathDB" id="FungiDB:BO80DRAFT_348644"/>
<gene>
    <name evidence="1" type="ORF">BO80DRAFT_348644</name>
</gene>
<evidence type="ECO:0000313" key="1">
    <source>
        <dbReference type="EMBL" id="RAL04124.1"/>
    </source>
</evidence>
<dbReference type="RefSeq" id="XP_025578451.1">
    <property type="nucleotide sequence ID" value="XM_025715468.1"/>
</dbReference>
<dbReference type="STRING" id="1448316.A0A395HD12"/>
<proteinExistence type="predicted"/>
<dbReference type="GeneID" id="37220333"/>